<organism evidence="2 3">
    <name type="scientific">Bradyrhizobium japonicum</name>
    <dbReference type="NCBI Taxonomy" id="375"/>
    <lineage>
        <taxon>Bacteria</taxon>
        <taxon>Pseudomonadati</taxon>
        <taxon>Pseudomonadota</taxon>
        <taxon>Alphaproteobacteria</taxon>
        <taxon>Hyphomicrobiales</taxon>
        <taxon>Nitrobacteraceae</taxon>
        <taxon>Bradyrhizobium</taxon>
    </lineage>
</organism>
<dbReference type="PANTHER" id="PTHR43664:SF1">
    <property type="entry name" value="BETA-METHYLMALYL-COA DEHYDRATASE"/>
    <property type="match status" value="1"/>
</dbReference>
<dbReference type="RefSeq" id="WP_041958867.1">
    <property type="nucleotide sequence ID" value="NZ_JANUDC010000001.1"/>
</dbReference>
<dbReference type="InterPro" id="IPR002539">
    <property type="entry name" value="MaoC-like_dom"/>
</dbReference>
<dbReference type="AlphaFoldDB" id="A0A0A3XPZ6"/>
<dbReference type="PANTHER" id="PTHR43664">
    <property type="entry name" value="MONOAMINE OXIDASE-RELATED"/>
    <property type="match status" value="1"/>
</dbReference>
<dbReference type="InterPro" id="IPR052342">
    <property type="entry name" value="MCH/BMMD"/>
</dbReference>
<dbReference type="EMBL" id="JRPN01000025">
    <property type="protein sequence ID" value="KGT75354.1"/>
    <property type="molecule type" value="Genomic_DNA"/>
</dbReference>
<accession>A0A0A3XPZ6</accession>
<dbReference type="CDD" id="cd03449">
    <property type="entry name" value="R_hydratase"/>
    <property type="match status" value="1"/>
</dbReference>
<dbReference type="Pfam" id="PF01575">
    <property type="entry name" value="MaoC_dehydratas"/>
    <property type="match status" value="1"/>
</dbReference>
<sequence>MSDISAEAGKFYVKLGDFAEFSKTISESDIYLYAGLTGDFSPNHINEAEMRKTAYGKRMAHGAMLVGFMSTTSTMVAERAARDSISESPVSLGYDRIRFIAPVFIGDTITVRYEVASVDLEKRRAVSDVTITNDDGKVVAVGQHILKWVPRG</sequence>
<dbReference type="Gene3D" id="3.10.129.10">
    <property type="entry name" value="Hotdog Thioesterase"/>
    <property type="match status" value="1"/>
</dbReference>
<name>A0A0A3XPZ6_BRAJP</name>
<feature type="domain" description="MaoC-like" evidence="1">
    <location>
        <begin position="22"/>
        <end position="132"/>
    </location>
</feature>
<evidence type="ECO:0000259" key="1">
    <source>
        <dbReference type="Pfam" id="PF01575"/>
    </source>
</evidence>
<gene>
    <name evidence="2" type="ORF">MA20_33260</name>
</gene>
<comment type="caution">
    <text evidence="2">The sequence shown here is derived from an EMBL/GenBank/DDBJ whole genome shotgun (WGS) entry which is preliminary data.</text>
</comment>
<dbReference type="Proteomes" id="UP000030377">
    <property type="component" value="Unassembled WGS sequence"/>
</dbReference>
<dbReference type="SUPFAM" id="SSF54637">
    <property type="entry name" value="Thioesterase/thiol ester dehydrase-isomerase"/>
    <property type="match status" value="1"/>
</dbReference>
<proteinExistence type="predicted"/>
<protein>
    <submittedName>
        <fullName evidence="2">Dehydratase</fullName>
    </submittedName>
</protein>
<reference evidence="2 3" key="1">
    <citation type="submission" date="2014-09" db="EMBL/GenBank/DDBJ databases">
        <title>Draft genome of Bradyrhizobium japonicum Is-34.</title>
        <authorList>
            <person name="Tsurumaru H."/>
            <person name="Yamakawa T."/>
            <person name="Hashimoto S."/>
            <person name="Okizaki K."/>
            <person name="Kanesaki Y."/>
            <person name="Yoshikawa H."/>
            <person name="Yajima S."/>
        </authorList>
    </citation>
    <scope>NUCLEOTIDE SEQUENCE [LARGE SCALE GENOMIC DNA]</scope>
    <source>
        <strain evidence="2 3">Is-34</strain>
    </source>
</reference>
<evidence type="ECO:0000313" key="2">
    <source>
        <dbReference type="EMBL" id="KGT75354.1"/>
    </source>
</evidence>
<dbReference type="InterPro" id="IPR029069">
    <property type="entry name" value="HotDog_dom_sf"/>
</dbReference>
<evidence type="ECO:0000313" key="3">
    <source>
        <dbReference type="Proteomes" id="UP000030377"/>
    </source>
</evidence>